<dbReference type="Proteomes" id="UP000268162">
    <property type="component" value="Unassembled WGS sequence"/>
</dbReference>
<organism evidence="2 3">
    <name type="scientific">Dimargaris cristalligena</name>
    <dbReference type="NCBI Taxonomy" id="215637"/>
    <lineage>
        <taxon>Eukaryota</taxon>
        <taxon>Fungi</taxon>
        <taxon>Fungi incertae sedis</taxon>
        <taxon>Zoopagomycota</taxon>
        <taxon>Kickxellomycotina</taxon>
        <taxon>Dimargaritomycetes</taxon>
        <taxon>Dimargaritales</taxon>
        <taxon>Dimargaritaceae</taxon>
        <taxon>Dimargaris</taxon>
    </lineage>
</organism>
<keyword evidence="1" id="KW-0472">Membrane</keyword>
<dbReference type="EMBL" id="ML003183">
    <property type="protein sequence ID" value="RKP34488.1"/>
    <property type="molecule type" value="Genomic_DNA"/>
</dbReference>
<keyword evidence="3" id="KW-1185">Reference proteome</keyword>
<evidence type="ECO:0000313" key="3">
    <source>
        <dbReference type="Proteomes" id="UP000268162"/>
    </source>
</evidence>
<accession>A0A4P9ZN07</accession>
<reference evidence="3" key="1">
    <citation type="journal article" date="2018" name="Nat. Microbiol.">
        <title>Leveraging single-cell genomics to expand the fungal tree of life.</title>
        <authorList>
            <person name="Ahrendt S.R."/>
            <person name="Quandt C.A."/>
            <person name="Ciobanu D."/>
            <person name="Clum A."/>
            <person name="Salamov A."/>
            <person name="Andreopoulos B."/>
            <person name="Cheng J.F."/>
            <person name="Woyke T."/>
            <person name="Pelin A."/>
            <person name="Henrissat B."/>
            <person name="Reynolds N.K."/>
            <person name="Benny G.L."/>
            <person name="Smith M.E."/>
            <person name="James T.Y."/>
            <person name="Grigoriev I.V."/>
        </authorList>
    </citation>
    <scope>NUCLEOTIDE SEQUENCE [LARGE SCALE GENOMIC DNA]</scope>
    <source>
        <strain evidence="3">RSA 468</strain>
    </source>
</reference>
<gene>
    <name evidence="2" type="ORF">BJ085DRAFT_35876</name>
</gene>
<sequence length="311" mass="34622">MYPLILQSRLIQLTRAPTAANCRRTLASVSWLPSVHPSRGSISPAGRVGVVLPGTSSPLLPSASPSILASFSRTALFPGLLHPTTPRHYYSSNANLRKLTQRLSNTQVALGKFQLTDLYIGTASNTIRNAWRIGVGVFCVTIWAVPFLYFTAQDPVKAAIAAGYASMIPFLMFYAVNRRIVTRMWLVSDRDGQLPRAVRETFASTQFNPRGPLFPQQLVAIEVYPFMRPAKPYVVSIDQLVPRGMHRNRERWEFTCTRDANGRKLPSYIYFHDKSTQVFAELKILKHQVEAIKNKTAVAGPKAARITAPPA</sequence>
<keyword evidence="1" id="KW-0812">Transmembrane</keyword>
<evidence type="ECO:0000256" key="1">
    <source>
        <dbReference type="SAM" id="Phobius"/>
    </source>
</evidence>
<proteinExistence type="predicted"/>
<feature type="transmembrane region" description="Helical" evidence="1">
    <location>
        <begin position="133"/>
        <end position="152"/>
    </location>
</feature>
<name>A0A4P9ZN07_9FUNG</name>
<keyword evidence="1" id="KW-1133">Transmembrane helix</keyword>
<evidence type="ECO:0000313" key="2">
    <source>
        <dbReference type="EMBL" id="RKP34488.1"/>
    </source>
</evidence>
<dbReference type="OrthoDB" id="5564936at2759"/>
<protein>
    <submittedName>
        <fullName evidence="2">Uncharacterized protein</fullName>
    </submittedName>
</protein>
<feature type="transmembrane region" description="Helical" evidence="1">
    <location>
        <begin position="158"/>
        <end position="176"/>
    </location>
</feature>
<dbReference type="AlphaFoldDB" id="A0A4P9ZN07"/>